<organism evidence="4 5">
    <name type="scientific">Actinopolymorpha cephalotaxi</name>
    <dbReference type="NCBI Taxonomy" id="504797"/>
    <lineage>
        <taxon>Bacteria</taxon>
        <taxon>Bacillati</taxon>
        <taxon>Actinomycetota</taxon>
        <taxon>Actinomycetes</taxon>
        <taxon>Propionibacteriales</taxon>
        <taxon>Actinopolymorphaceae</taxon>
        <taxon>Actinopolymorpha</taxon>
    </lineage>
</organism>
<dbReference type="InterPro" id="IPR011748">
    <property type="entry name" value="Unchr_phage_tail-like"/>
</dbReference>
<evidence type="ECO:0000313" key="4">
    <source>
        <dbReference type="EMBL" id="SFH65150.1"/>
    </source>
</evidence>
<dbReference type="PANTHER" id="PTHR24104">
    <property type="entry name" value="E3 UBIQUITIN-PROTEIN LIGASE NHLRC1-RELATED"/>
    <property type="match status" value="1"/>
</dbReference>
<dbReference type="EMBL" id="FOOI01000026">
    <property type="protein sequence ID" value="SFH65150.1"/>
    <property type="molecule type" value="Genomic_DNA"/>
</dbReference>
<dbReference type="STRING" id="504797.SAMN05421678_12637"/>
<proteinExistence type="predicted"/>
<dbReference type="Gene3D" id="2.120.10.30">
    <property type="entry name" value="TolB, C-terminal domain"/>
    <property type="match status" value="2"/>
</dbReference>
<dbReference type="Pfam" id="PF01436">
    <property type="entry name" value="NHL"/>
    <property type="match status" value="1"/>
</dbReference>
<dbReference type="InterPro" id="IPR001258">
    <property type="entry name" value="NHL_repeat"/>
</dbReference>
<name>A0A1I3BSJ6_9ACTN</name>
<dbReference type="InterPro" id="IPR006521">
    <property type="entry name" value="Tail_protein_I"/>
</dbReference>
<feature type="repeat" description="NHL" evidence="2">
    <location>
        <begin position="50"/>
        <end position="85"/>
    </location>
</feature>
<evidence type="ECO:0000256" key="1">
    <source>
        <dbReference type="ARBA" id="ARBA00022737"/>
    </source>
</evidence>
<dbReference type="NCBIfam" id="TIGR02242">
    <property type="entry name" value="tail_TIGR02242"/>
    <property type="match status" value="1"/>
</dbReference>
<evidence type="ECO:0000313" key="6">
    <source>
        <dbReference type="Proteomes" id="UP000533017"/>
    </source>
</evidence>
<reference evidence="3 6" key="2">
    <citation type="submission" date="2020-07" db="EMBL/GenBank/DDBJ databases">
        <title>Sequencing the genomes of 1000 actinobacteria strains.</title>
        <authorList>
            <person name="Klenk H.-P."/>
        </authorList>
    </citation>
    <scope>NUCLEOTIDE SEQUENCE [LARGE SCALE GENOMIC DNA]</scope>
    <source>
        <strain evidence="3 6">DSM 45117</strain>
    </source>
</reference>
<dbReference type="PROSITE" id="PS51125">
    <property type="entry name" value="NHL"/>
    <property type="match status" value="1"/>
</dbReference>
<dbReference type="RefSeq" id="WP_092890184.1">
    <property type="nucleotide sequence ID" value="NZ_FOOI01000026.1"/>
</dbReference>
<reference evidence="4 5" key="1">
    <citation type="submission" date="2016-10" db="EMBL/GenBank/DDBJ databases">
        <authorList>
            <person name="de Groot N.N."/>
        </authorList>
    </citation>
    <scope>NUCLEOTIDE SEQUENCE [LARGE SCALE GENOMIC DNA]</scope>
    <source>
        <strain evidence="4 5">CPCC 202808</strain>
    </source>
</reference>
<protein>
    <submittedName>
        <fullName evidence="4">Phage tail protein domain-containing protein</fullName>
    </submittedName>
    <submittedName>
        <fullName evidence="3">Phage tail-like protein</fullName>
    </submittedName>
</protein>
<dbReference type="InterPro" id="IPR011042">
    <property type="entry name" value="6-blade_b-propeller_TolB-like"/>
</dbReference>
<dbReference type="SUPFAM" id="SSF101898">
    <property type="entry name" value="NHL repeat"/>
    <property type="match status" value="1"/>
</dbReference>
<dbReference type="InterPro" id="IPR050952">
    <property type="entry name" value="TRIM-NHL_E3_ligases"/>
</dbReference>
<accession>A0A1I3BSJ6</accession>
<dbReference type="CDD" id="cd05819">
    <property type="entry name" value="NHL"/>
    <property type="match status" value="1"/>
</dbReference>
<sequence length="742" mass="77590">MSAPSPSFLLDQRAGWRLDPSVSTGVQTVNGPLTLSPQPAAAQVISDPSGSFGGLTAPTGVAIGPRGEILVLDRSGHRVLRYDPGSRTFAPLGCLTSDPSLLGGAAGIAVTGTGDVVLADPVLRRVLLVSGDGRGVRAVLGPVSAVPGTRPVPSCPDWVIAEGGVLPEPRWPVGDLAPWSPIAVAAAGTRIAVLDAARALVVLFDQFGRWCATTDGSGAGLPPLSEPIAVALDLHGRIYVLEKGRPSVRQLGPDGVAIADLDSPASVRQDFRPVLVAVDADGRLCVSDRAGCLLLGDPGSPGSPGGLAPCDSGLDSAVSGLAFDSSGSPVLVDQSRQCVVRLSDGGGYPRRGEGRTEPLDSGWTARVWHRIELTACIPAGTSVRIDTLTAEAPFDADTVEALPPDRWVTGPEFRTSTGDGGPETVDQLIRSAGGRYLWLRIVLSGDGSTTPVVESLRVELPRDTSTRFLPAVYTADPAAGDFTQRFVALFDTMTATIDRHLDRLPAFLDPWAVPDGEHGLGGTSEYGDFLSWLAAWVGAANDAGLPTRTRRALIARAADLYARRGTPSGVADFVGLFSGSTVRVLEQYRLRHWAFAGRTQLGVDQLFGPSIVGRLQLDVFSRIGEFTLVDTGDPALDPFAVHAHRFTVFLLPHADTTPDDAQRWAQLAIELAKPAHTVADLVLVRARMCVGRQATIGFDTVIGGLPEPGESRRLGDGFVLAGEPVPPGGALVGTHRLGGAAT</sequence>
<evidence type="ECO:0000256" key="2">
    <source>
        <dbReference type="PROSITE-ProRule" id="PRU00504"/>
    </source>
</evidence>
<dbReference type="Pfam" id="PF09684">
    <property type="entry name" value="Tail_P2_I"/>
    <property type="match status" value="1"/>
</dbReference>
<dbReference type="AlphaFoldDB" id="A0A1I3BSJ6"/>
<evidence type="ECO:0000313" key="3">
    <source>
        <dbReference type="EMBL" id="NYH83752.1"/>
    </source>
</evidence>
<evidence type="ECO:0000313" key="5">
    <source>
        <dbReference type="Proteomes" id="UP000199052"/>
    </source>
</evidence>
<keyword evidence="1" id="KW-0677">Repeat</keyword>
<dbReference type="OrthoDB" id="370073at2"/>
<dbReference type="Proteomes" id="UP000533017">
    <property type="component" value="Unassembled WGS sequence"/>
</dbReference>
<gene>
    <name evidence="3" type="ORF">FHR37_002603</name>
    <name evidence="4" type="ORF">SAMN05421678_12637</name>
</gene>
<dbReference type="EMBL" id="JACBZA010000001">
    <property type="protein sequence ID" value="NYH83752.1"/>
    <property type="molecule type" value="Genomic_DNA"/>
</dbReference>
<dbReference type="Proteomes" id="UP000199052">
    <property type="component" value="Unassembled WGS sequence"/>
</dbReference>
<keyword evidence="6" id="KW-1185">Reference proteome</keyword>